<dbReference type="AlphaFoldDB" id="A0A0A9BYE1"/>
<proteinExistence type="predicted"/>
<name>A0A0A9BYE1_ARUDO</name>
<organism evidence="1">
    <name type="scientific">Arundo donax</name>
    <name type="common">Giant reed</name>
    <name type="synonym">Donax arundinaceus</name>
    <dbReference type="NCBI Taxonomy" id="35708"/>
    <lineage>
        <taxon>Eukaryota</taxon>
        <taxon>Viridiplantae</taxon>
        <taxon>Streptophyta</taxon>
        <taxon>Embryophyta</taxon>
        <taxon>Tracheophyta</taxon>
        <taxon>Spermatophyta</taxon>
        <taxon>Magnoliopsida</taxon>
        <taxon>Liliopsida</taxon>
        <taxon>Poales</taxon>
        <taxon>Poaceae</taxon>
        <taxon>PACMAD clade</taxon>
        <taxon>Arundinoideae</taxon>
        <taxon>Arundineae</taxon>
        <taxon>Arundo</taxon>
    </lineage>
</organism>
<dbReference type="EMBL" id="GBRH01230662">
    <property type="protein sequence ID" value="JAD67233.1"/>
    <property type="molecule type" value="Transcribed_RNA"/>
</dbReference>
<sequence>MTSVIRPGLMILSLTAHSPFSIVATIDMEGLIFGVSWVQRSPIFSNRWASLVSKSRFKVLSMTLSRSPDS</sequence>
<protein>
    <submittedName>
        <fullName evidence="1">Uncharacterized protein</fullName>
    </submittedName>
</protein>
<evidence type="ECO:0000313" key="1">
    <source>
        <dbReference type="EMBL" id="JAD67233.1"/>
    </source>
</evidence>
<reference evidence="1" key="1">
    <citation type="submission" date="2014-09" db="EMBL/GenBank/DDBJ databases">
        <authorList>
            <person name="Magalhaes I.L.F."/>
            <person name="Oliveira U."/>
            <person name="Santos F.R."/>
            <person name="Vidigal T.H.D.A."/>
            <person name="Brescovit A.D."/>
            <person name="Santos A.J."/>
        </authorList>
    </citation>
    <scope>NUCLEOTIDE SEQUENCE</scope>
    <source>
        <tissue evidence="1">Shoot tissue taken approximately 20 cm above the soil surface</tissue>
    </source>
</reference>
<accession>A0A0A9BYE1</accession>
<reference evidence="1" key="2">
    <citation type="journal article" date="2015" name="Data Brief">
        <title>Shoot transcriptome of the giant reed, Arundo donax.</title>
        <authorList>
            <person name="Barrero R.A."/>
            <person name="Guerrero F.D."/>
            <person name="Moolhuijzen P."/>
            <person name="Goolsby J.A."/>
            <person name="Tidwell J."/>
            <person name="Bellgard S.E."/>
            <person name="Bellgard M.I."/>
        </authorList>
    </citation>
    <scope>NUCLEOTIDE SEQUENCE</scope>
    <source>
        <tissue evidence="1">Shoot tissue taken approximately 20 cm above the soil surface</tissue>
    </source>
</reference>